<dbReference type="Proteomes" id="UP000791080">
    <property type="component" value="Unassembled WGS sequence"/>
</dbReference>
<dbReference type="InterPro" id="IPR016181">
    <property type="entry name" value="Acyl_CoA_acyltransferase"/>
</dbReference>
<feature type="compositionally biased region" description="Low complexity" evidence="1">
    <location>
        <begin position="307"/>
        <end position="320"/>
    </location>
</feature>
<keyword evidence="4" id="KW-1185">Reference proteome</keyword>
<dbReference type="Pfam" id="PF00583">
    <property type="entry name" value="Acetyltransf_1"/>
    <property type="match status" value="1"/>
</dbReference>
<evidence type="ECO:0000313" key="3">
    <source>
        <dbReference type="EMBL" id="MCP2333240.1"/>
    </source>
</evidence>
<reference evidence="3 4" key="1">
    <citation type="submission" date="2022-06" db="EMBL/GenBank/DDBJ databases">
        <title>Genomic Encyclopedia of Type Strains, Phase I: the one thousand microbial genomes (KMG-I) project.</title>
        <authorList>
            <person name="Kyrpides N."/>
        </authorList>
    </citation>
    <scope>NUCLEOTIDE SEQUENCE [LARGE SCALE GENOMIC DNA]</scope>
    <source>
        <strain evidence="3 4">DSM 43889</strain>
    </source>
</reference>
<feature type="domain" description="N-acetyltransferase" evidence="2">
    <location>
        <begin position="133"/>
        <end position="298"/>
    </location>
</feature>
<feature type="compositionally biased region" description="Basic and acidic residues" evidence="1">
    <location>
        <begin position="112"/>
        <end position="122"/>
    </location>
</feature>
<sequence length="326" mass="36433">MPRPRTAEDSARLERDVLRTYAYAIRVREDFDPQVRGPSRRGSSRSAGGPQRLALYMRLLVRSVDSDPSRLAATRQVCRRRSEGHTATELDDDRRQVYRVAADLVGQALDTIEPRGPVDGRQRGPAGAGTPFGTTEPYVQGSWHRHGAVRRGLRRLNPVYWLRRLRAEQLRLVHRRPARPAGIQRIEVRQGRTAVGWMLFQVCAECRLGYVGNVVVDDAFRGRGLGRRMVLAARELAPGCSWLTTSQYDTAETFWREMARRTGDAYREVSGVSACPHTGHEVMRYAAGADVRRSVPLTRVELPADLAARGPRGPVGGAPRPGRPRS</sequence>
<feature type="compositionally biased region" description="Low complexity" evidence="1">
    <location>
        <begin position="124"/>
        <end position="135"/>
    </location>
</feature>
<dbReference type="CDD" id="cd04301">
    <property type="entry name" value="NAT_SF"/>
    <property type="match status" value="1"/>
</dbReference>
<dbReference type="Gene3D" id="3.40.630.30">
    <property type="match status" value="1"/>
</dbReference>
<protein>
    <submittedName>
        <fullName evidence="3">Acetyltransferase (GNAT) family protein</fullName>
    </submittedName>
</protein>
<proteinExistence type="predicted"/>
<dbReference type="InterPro" id="IPR000182">
    <property type="entry name" value="GNAT_dom"/>
</dbReference>
<organism evidence="3 4">
    <name type="scientific">Actinoalloteichus caeruleus DSM 43889</name>
    <dbReference type="NCBI Taxonomy" id="1120930"/>
    <lineage>
        <taxon>Bacteria</taxon>
        <taxon>Bacillati</taxon>
        <taxon>Actinomycetota</taxon>
        <taxon>Actinomycetes</taxon>
        <taxon>Pseudonocardiales</taxon>
        <taxon>Pseudonocardiaceae</taxon>
        <taxon>Actinoalloteichus</taxon>
        <taxon>Actinoalloteichus cyanogriseus</taxon>
    </lineage>
</organism>
<evidence type="ECO:0000256" key="1">
    <source>
        <dbReference type="SAM" id="MobiDB-lite"/>
    </source>
</evidence>
<name>A0ABT1JL64_ACTCY</name>
<feature type="region of interest" description="Disordered" evidence="1">
    <location>
        <begin position="302"/>
        <end position="326"/>
    </location>
</feature>
<comment type="caution">
    <text evidence="3">The sequence shown here is derived from an EMBL/GenBank/DDBJ whole genome shotgun (WGS) entry which is preliminary data.</text>
</comment>
<feature type="region of interest" description="Disordered" evidence="1">
    <location>
        <begin position="112"/>
        <end position="139"/>
    </location>
</feature>
<gene>
    <name evidence="3" type="ORF">G443_003510</name>
</gene>
<dbReference type="PROSITE" id="PS51186">
    <property type="entry name" value="GNAT"/>
    <property type="match status" value="1"/>
</dbReference>
<evidence type="ECO:0000313" key="4">
    <source>
        <dbReference type="Proteomes" id="UP000791080"/>
    </source>
</evidence>
<evidence type="ECO:0000259" key="2">
    <source>
        <dbReference type="PROSITE" id="PS51186"/>
    </source>
</evidence>
<dbReference type="EMBL" id="AUBJ02000001">
    <property type="protein sequence ID" value="MCP2333240.1"/>
    <property type="molecule type" value="Genomic_DNA"/>
</dbReference>
<accession>A0ABT1JL64</accession>
<dbReference type="SUPFAM" id="SSF55729">
    <property type="entry name" value="Acyl-CoA N-acyltransferases (Nat)"/>
    <property type="match status" value="1"/>
</dbReference>